<evidence type="ECO:0000256" key="4">
    <source>
        <dbReference type="ARBA" id="ARBA00023163"/>
    </source>
</evidence>
<evidence type="ECO:0000256" key="2">
    <source>
        <dbReference type="ARBA" id="ARBA00023015"/>
    </source>
</evidence>
<dbReference type="Gene3D" id="1.10.10.10">
    <property type="entry name" value="Winged helix-like DNA-binding domain superfamily/Winged helix DNA-binding domain"/>
    <property type="match status" value="1"/>
</dbReference>
<dbReference type="PANTHER" id="PTHR30346:SF29">
    <property type="entry name" value="LYSR SUBSTRATE-BINDING"/>
    <property type="match status" value="1"/>
</dbReference>
<keyword evidence="7" id="KW-1185">Reference proteome</keyword>
<evidence type="ECO:0000313" key="7">
    <source>
        <dbReference type="Proteomes" id="UP000460221"/>
    </source>
</evidence>
<proteinExistence type="inferred from homology"/>
<dbReference type="InterPro" id="IPR005119">
    <property type="entry name" value="LysR_subst-bd"/>
</dbReference>
<gene>
    <name evidence="6" type="ORF">GIS00_08165</name>
</gene>
<dbReference type="GO" id="GO:0003700">
    <property type="term" value="F:DNA-binding transcription factor activity"/>
    <property type="evidence" value="ECO:0007669"/>
    <property type="project" value="InterPro"/>
</dbReference>
<evidence type="ECO:0000256" key="3">
    <source>
        <dbReference type="ARBA" id="ARBA00023125"/>
    </source>
</evidence>
<dbReference type="Pfam" id="PF00126">
    <property type="entry name" value="HTH_1"/>
    <property type="match status" value="1"/>
</dbReference>
<dbReference type="InterPro" id="IPR000847">
    <property type="entry name" value="LysR_HTH_N"/>
</dbReference>
<dbReference type="RefSeq" id="WP_154767659.1">
    <property type="nucleotide sequence ID" value="NZ_WLYK01000001.1"/>
</dbReference>
<protein>
    <submittedName>
        <fullName evidence="6">LysR family transcriptional regulator</fullName>
    </submittedName>
</protein>
<dbReference type="AlphaFoldDB" id="A0A7K1FIL4"/>
<organism evidence="6 7">
    <name type="scientific">Nakamurella alba</name>
    <dbReference type="NCBI Taxonomy" id="2665158"/>
    <lineage>
        <taxon>Bacteria</taxon>
        <taxon>Bacillati</taxon>
        <taxon>Actinomycetota</taxon>
        <taxon>Actinomycetes</taxon>
        <taxon>Nakamurellales</taxon>
        <taxon>Nakamurellaceae</taxon>
        <taxon>Nakamurella</taxon>
    </lineage>
</organism>
<dbReference type="Gene3D" id="3.40.190.10">
    <property type="entry name" value="Periplasmic binding protein-like II"/>
    <property type="match status" value="2"/>
</dbReference>
<dbReference type="GO" id="GO:0003677">
    <property type="term" value="F:DNA binding"/>
    <property type="evidence" value="ECO:0007669"/>
    <property type="project" value="UniProtKB-KW"/>
</dbReference>
<dbReference type="EMBL" id="WLYK01000001">
    <property type="protein sequence ID" value="MTD13916.1"/>
    <property type="molecule type" value="Genomic_DNA"/>
</dbReference>
<dbReference type="GO" id="GO:0032993">
    <property type="term" value="C:protein-DNA complex"/>
    <property type="evidence" value="ECO:0007669"/>
    <property type="project" value="TreeGrafter"/>
</dbReference>
<dbReference type="SUPFAM" id="SSF46785">
    <property type="entry name" value="Winged helix' DNA-binding domain"/>
    <property type="match status" value="1"/>
</dbReference>
<dbReference type="PROSITE" id="PS50931">
    <property type="entry name" value="HTH_LYSR"/>
    <property type="match status" value="1"/>
</dbReference>
<reference evidence="6 7" key="1">
    <citation type="submission" date="2019-11" db="EMBL/GenBank/DDBJ databases">
        <authorList>
            <person name="Jiang L.-Q."/>
        </authorList>
    </citation>
    <scope>NUCLEOTIDE SEQUENCE [LARGE SCALE GENOMIC DNA]</scope>
    <source>
        <strain evidence="6 7">YIM 132087</strain>
    </source>
</reference>
<keyword evidence="4" id="KW-0804">Transcription</keyword>
<dbReference type="Pfam" id="PF03466">
    <property type="entry name" value="LysR_substrate"/>
    <property type="match status" value="1"/>
</dbReference>
<evidence type="ECO:0000313" key="6">
    <source>
        <dbReference type="EMBL" id="MTD13916.1"/>
    </source>
</evidence>
<name>A0A7K1FIL4_9ACTN</name>
<evidence type="ECO:0000259" key="5">
    <source>
        <dbReference type="PROSITE" id="PS50931"/>
    </source>
</evidence>
<comment type="caution">
    <text evidence="6">The sequence shown here is derived from an EMBL/GenBank/DDBJ whole genome shotgun (WGS) entry which is preliminary data.</text>
</comment>
<evidence type="ECO:0000256" key="1">
    <source>
        <dbReference type="ARBA" id="ARBA00009437"/>
    </source>
</evidence>
<sequence>MIDRRLQVLRMVDHTGTVTGAATALQYTPSAVSAQLRSLAEQLGVVLLVPDGRRLKLTAAGRSLVAHTDELFEHWERVQADVLAAADEPTGHLRMCGFSSAAAALLPPAAVAVAQALPAVRVSLVEAGPLECFDMLLTDEADIAVVVRTPGIPPTDHPRFEQHDLLDDVLDVMLPADHPLAGRRSVGFAELAGQRWIVDRPGTAYHSLFLAACVEAGFEPRVAHHAAEWNTGAAMIGAGLGCSLLPRLVPLPGGHPVVRVPLSGRPRPHRKIVTAVRRGSADAPVIAAARAAFARAAADLSA</sequence>
<dbReference type="CDD" id="cd08423">
    <property type="entry name" value="PBP2_LTTR_like_6"/>
    <property type="match status" value="1"/>
</dbReference>
<dbReference type="InterPro" id="IPR036388">
    <property type="entry name" value="WH-like_DNA-bd_sf"/>
</dbReference>
<dbReference type="SUPFAM" id="SSF53850">
    <property type="entry name" value="Periplasmic binding protein-like II"/>
    <property type="match status" value="1"/>
</dbReference>
<accession>A0A7K1FIL4</accession>
<feature type="domain" description="HTH lysR-type" evidence="5">
    <location>
        <begin position="1"/>
        <end position="58"/>
    </location>
</feature>
<dbReference type="InterPro" id="IPR036390">
    <property type="entry name" value="WH_DNA-bd_sf"/>
</dbReference>
<keyword evidence="3" id="KW-0238">DNA-binding</keyword>
<comment type="similarity">
    <text evidence="1">Belongs to the LysR transcriptional regulatory family.</text>
</comment>
<dbReference type="PANTHER" id="PTHR30346">
    <property type="entry name" value="TRANSCRIPTIONAL DUAL REGULATOR HCAR-RELATED"/>
    <property type="match status" value="1"/>
</dbReference>
<dbReference type="Proteomes" id="UP000460221">
    <property type="component" value="Unassembled WGS sequence"/>
</dbReference>
<keyword evidence="2" id="KW-0805">Transcription regulation</keyword>